<comment type="caution">
    <text evidence="2">The sequence shown here is derived from an EMBL/GenBank/DDBJ whole genome shotgun (WGS) entry which is preliminary data.</text>
</comment>
<keyword evidence="3" id="KW-1185">Reference proteome</keyword>
<accession>A0A8K0DV34</accession>
<sequence length="158" mass="17351">MRAPDHLADASQLADLLDLHGVSLAIRFREELFREAEMRNLSYTCEPSTLVNRVDDTTRDSALRTLNSNAMMIEIWDNITGFHVIPVVPTMTSLGAFLGMINEFGKILQISVTLDLIGMIRRDIRVENDANSSLYAATTIPSPKTGTSSSNSCGLGSF</sequence>
<dbReference type="EMBL" id="VOIH02000012">
    <property type="protein sequence ID" value="KAF3431767.1"/>
    <property type="molecule type" value="Genomic_DNA"/>
</dbReference>
<reference evidence="2" key="1">
    <citation type="submission" date="2020-03" db="EMBL/GenBank/DDBJ databases">
        <title>A high-quality chromosome-level genome assembly of a woody plant with both climbing and erect habits, Rhamnella rubrinervis.</title>
        <authorList>
            <person name="Lu Z."/>
            <person name="Yang Y."/>
            <person name="Zhu X."/>
            <person name="Sun Y."/>
        </authorList>
    </citation>
    <scope>NUCLEOTIDE SEQUENCE</scope>
    <source>
        <strain evidence="2">BYM</strain>
        <tissue evidence="2">Leaf</tissue>
    </source>
</reference>
<proteinExistence type="predicted"/>
<gene>
    <name evidence="2" type="ORF">FNV43_RR26503</name>
</gene>
<organism evidence="2 3">
    <name type="scientific">Rhamnella rubrinervis</name>
    <dbReference type="NCBI Taxonomy" id="2594499"/>
    <lineage>
        <taxon>Eukaryota</taxon>
        <taxon>Viridiplantae</taxon>
        <taxon>Streptophyta</taxon>
        <taxon>Embryophyta</taxon>
        <taxon>Tracheophyta</taxon>
        <taxon>Spermatophyta</taxon>
        <taxon>Magnoliopsida</taxon>
        <taxon>eudicotyledons</taxon>
        <taxon>Gunneridae</taxon>
        <taxon>Pentapetalae</taxon>
        <taxon>rosids</taxon>
        <taxon>fabids</taxon>
        <taxon>Rosales</taxon>
        <taxon>Rhamnaceae</taxon>
        <taxon>rhamnoid group</taxon>
        <taxon>Rhamneae</taxon>
        <taxon>Rhamnella</taxon>
    </lineage>
</organism>
<evidence type="ECO:0000313" key="3">
    <source>
        <dbReference type="Proteomes" id="UP000796880"/>
    </source>
</evidence>
<protein>
    <submittedName>
        <fullName evidence="2">Uncharacterized protein</fullName>
    </submittedName>
</protein>
<feature type="region of interest" description="Disordered" evidence="1">
    <location>
        <begin position="137"/>
        <end position="158"/>
    </location>
</feature>
<name>A0A8K0DV34_9ROSA</name>
<dbReference type="Proteomes" id="UP000796880">
    <property type="component" value="Unassembled WGS sequence"/>
</dbReference>
<dbReference type="AlphaFoldDB" id="A0A8K0DV34"/>
<evidence type="ECO:0000313" key="2">
    <source>
        <dbReference type="EMBL" id="KAF3431767.1"/>
    </source>
</evidence>
<evidence type="ECO:0000256" key="1">
    <source>
        <dbReference type="SAM" id="MobiDB-lite"/>
    </source>
</evidence>